<proteinExistence type="predicted"/>
<reference evidence="2 3" key="1">
    <citation type="submission" date="2024-02" db="EMBL/GenBank/DDBJ databases">
        <authorList>
            <person name="Saticioglu I.B."/>
        </authorList>
    </citation>
    <scope>NUCLEOTIDE SEQUENCE [LARGE SCALE GENOMIC DNA]</scope>
    <source>
        <strain evidence="2 3">Mu-80</strain>
    </source>
</reference>
<dbReference type="RefSeq" id="WP_337332900.1">
    <property type="nucleotide sequence ID" value="NZ_JBBDGM010000011.1"/>
</dbReference>
<dbReference type="CDD" id="cd06587">
    <property type="entry name" value="VOC"/>
    <property type="match status" value="1"/>
</dbReference>
<organism evidence="2 3">
    <name type="scientific">Microbacterium bandirmense</name>
    <dbReference type="NCBI Taxonomy" id="3122050"/>
    <lineage>
        <taxon>Bacteria</taxon>
        <taxon>Bacillati</taxon>
        <taxon>Actinomycetota</taxon>
        <taxon>Actinomycetes</taxon>
        <taxon>Micrococcales</taxon>
        <taxon>Microbacteriaceae</taxon>
        <taxon>Microbacterium</taxon>
    </lineage>
</organism>
<keyword evidence="3" id="KW-1185">Reference proteome</keyword>
<gene>
    <name evidence="2" type="ORF">WDU99_13115</name>
</gene>
<name>A0ABU8LD50_9MICO</name>
<protein>
    <submittedName>
        <fullName evidence="2">VOC family protein</fullName>
    </submittedName>
</protein>
<dbReference type="Pfam" id="PF00903">
    <property type="entry name" value="Glyoxalase"/>
    <property type="match status" value="1"/>
</dbReference>
<comment type="caution">
    <text evidence="2">The sequence shown here is derived from an EMBL/GenBank/DDBJ whole genome shotgun (WGS) entry which is preliminary data.</text>
</comment>
<sequence length="121" mass="13192">MTPNPLRDIGQVFVPVRDISASAAWYARLLGVKAPAPTHENTIVDLPTSSGPRLALDSTAPFTADGPSRFFWWTDDLDETQRHLSSLDIPLVAGPVDIGSVSFVQFRDPDETLLMVCARNA</sequence>
<dbReference type="SUPFAM" id="SSF54593">
    <property type="entry name" value="Glyoxalase/Bleomycin resistance protein/Dihydroxybiphenyl dioxygenase"/>
    <property type="match status" value="1"/>
</dbReference>
<dbReference type="InterPro" id="IPR029068">
    <property type="entry name" value="Glyas_Bleomycin-R_OHBP_Dase"/>
</dbReference>
<accession>A0ABU8LD50</accession>
<evidence type="ECO:0000259" key="1">
    <source>
        <dbReference type="PROSITE" id="PS51819"/>
    </source>
</evidence>
<dbReference type="InterPro" id="IPR037523">
    <property type="entry name" value="VOC_core"/>
</dbReference>
<feature type="domain" description="VOC" evidence="1">
    <location>
        <begin position="8"/>
        <end position="119"/>
    </location>
</feature>
<dbReference type="Gene3D" id="3.10.180.10">
    <property type="entry name" value="2,3-Dihydroxybiphenyl 1,2-Dioxygenase, domain 1"/>
    <property type="match status" value="1"/>
</dbReference>
<evidence type="ECO:0000313" key="3">
    <source>
        <dbReference type="Proteomes" id="UP001371224"/>
    </source>
</evidence>
<evidence type="ECO:0000313" key="2">
    <source>
        <dbReference type="EMBL" id="MEJ1089256.1"/>
    </source>
</evidence>
<dbReference type="PROSITE" id="PS51819">
    <property type="entry name" value="VOC"/>
    <property type="match status" value="1"/>
</dbReference>
<dbReference type="Proteomes" id="UP001371224">
    <property type="component" value="Unassembled WGS sequence"/>
</dbReference>
<dbReference type="EMBL" id="JBBDGM010000011">
    <property type="protein sequence ID" value="MEJ1089256.1"/>
    <property type="molecule type" value="Genomic_DNA"/>
</dbReference>
<dbReference type="InterPro" id="IPR004360">
    <property type="entry name" value="Glyas_Fos-R_dOase_dom"/>
</dbReference>